<comment type="caution">
    <text evidence="3">The sequence shown here is derived from an EMBL/GenBank/DDBJ whole genome shotgun (WGS) entry which is preliminary data.</text>
</comment>
<dbReference type="RefSeq" id="WP_110500913.1">
    <property type="nucleotide sequence ID" value="NZ_QJVD01000009.1"/>
</dbReference>
<gene>
    <name evidence="3" type="ORF">CVV68_10290</name>
</gene>
<organism evidence="3 4">
    <name type="scientific">Arthrobacter livingstonensis</name>
    <dbReference type="NCBI Taxonomy" id="670078"/>
    <lineage>
        <taxon>Bacteria</taxon>
        <taxon>Bacillati</taxon>
        <taxon>Actinomycetota</taxon>
        <taxon>Actinomycetes</taxon>
        <taxon>Micrococcales</taxon>
        <taxon>Micrococcaceae</taxon>
        <taxon>Arthrobacter</taxon>
    </lineage>
</organism>
<dbReference type="InterPro" id="IPR002938">
    <property type="entry name" value="FAD-bd"/>
</dbReference>
<dbReference type="InterPro" id="IPR036188">
    <property type="entry name" value="FAD/NAD-bd_sf"/>
</dbReference>
<keyword evidence="1" id="KW-0560">Oxidoreductase</keyword>
<dbReference type="NCBIfam" id="NF004834">
    <property type="entry name" value="PRK06185.1-3"/>
    <property type="match status" value="1"/>
</dbReference>
<evidence type="ECO:0000256" key="1">
    <source>
        <dbReference type="ARBA" id="ARBA00023002"/>
    </source>
</evidence>
<feature type="domain" description="FAD-binding" evidence="2">
    <location>
        <begin position="12"/>
        <end position="328"/>
    </location>
</feature>
<reference evidence="3 4" key="1">
    <citation type="submission" date="2018-05" db="EMBL/GenBank/DDBJ databases">
        <title>Genetic diversity of glacier-inhabiting Cryobacterium bacteria in China and description of Cryobacterium mengkeensis sp. nov. and Arthrobacter glacialis sp. nov.</title>
        <authorList>
            <person name="Liu Q."/>
            <person name="Xin Y.-H."/>
        </authorList>
    </citation>
    <scope>NUCLEOTIDE SEQUENCE [LARGE SCALE GENOMIC DNA]</scope>
    <source>
        <strain evidence="3 4">LI2</strain>
    </source>
</reference>
<dbReference type="OrthoDB" id="9791689at2"/>
<dbReference type="InterPro" id="IPR050631">
    <property type="entry name" value="PheA/TfdB_FAD_monoxygenase"/>
</dbReference>
<dbReference type="AlphaFoldDB" id="A0A2V5LAG4"/>
<dbReference type="Gene3D" id="3.50.50.60">
    <property type="entry name" value="FAD/NAD(P)-binding domain"/>
    <property type="match status" value="2"/>
</dbReference>
<dbReference type="SUPFAM" id="SSF51905">
    <property type="entry name" value="FAD/NAD(P)-binding domain"/>
    <property type="match status" value="1"/>
</dbReference>
<dbReference type="Proteomes" id="UP000247832">
    <property type="component" value="Unassembled WGS sequence"/>
</dbReference>
<dbReference type="PRINTS" id="PR00420">
    <property type="entry name" value="RNGMNOXGNASE"/>
</dbReference>
<dbReference type="GO" id="GO:0071949">
    <property type="term" value="F:FAD binding"/>
    <property type="evidence" value="ECO:0007669"/>
    <property type="project" value="InterPro"/>
</dbReference>
<evidence type="ECO:0000259" key="2">
    <source>
        <dbReference type="Pfam" id="PF01494"/>
    </source>
</evidence>
<protein>
    <submittedName>
        <fullName evidence="3">Monooxygenase</fullName>
    </submittedName>
</protein>
<name>A0A2V5LAG4_9MICC</name>
<proteinExistence type="predicted"/>
<dbReference type="PANTHER" id="PTHR43476">
    <property type="entry name" value="3-(3-HYDROXY-PHENYL)PROPIONATE/3-HYDROXYCINNAMIC ACID HYDROXYLASE"/>
    <property type="match status" value="1"/>
</dbReference>
<keyword evidence="4" id="KW-1185">Reference proteome</keyword>
<evidence type="ECO:0000313" key="3">
    <source>
        <dbReference type="EMBL" id="PYI67474.1"/>
    </source>
</evidence>
<sequence>MTESVPTEAATETTCCIVGGGPAGMMLGLLLAREGVDVTVLEKHADFFRDFRGDTIHPSTLDLIDQLGLRGKFLQIPQSSITTLDIVVGGTRLTPVNFGTLRGPNKRIALMPQWDFLDLLATEGRTLGSFHLLMDTEVTSLLHTGGAVSGVLAKGPGGPLRLNASLTVAADGRGSTARAAAGLSPVALGVPIDVLWFRLPTPPSPPPDTLGYLRNGTMLITIPRTDYYQMGMLIPKGSFSRIQTDGLDAFKDSIRTNAPFLAVAVESLRDWGAVKLLSAQLDRLNQWWVPGLLCIGDAAHAMSPVFGVGVNYAVQDAVAAARFLAPPLLAGGPTDEAMQRLQRRRQWPVRLMQPLQQQVHRILSDAGAARLDSMPQWQARLATLAATAARPFTARLVGRGFLPERLRSGAREKPRM</sequence>
<dbReference type="EMBL" id="QJVD01000009">
    <property type="protein sequence ID" value="PYI67474.1"/>
    <property type="molecule type" value="Genomic_DNA"/>
</dbReference>
<keyword evidence="3" id="KW-0503">Monooxygenase</keyword>
<dbReference type="Pfam" id="PF01494">
    <property type="entry name" value="FAD_binding_3"/>
    <property type="match status" value="1"/>
</dbReference>
<dbReference type="GO" id="GO:0004497">
    <property type="term" value="F:monooxygenase activity"/>
    <property type="evidence" value="ECO:0007669"/>
    <property type="project" value="UniProtKB-KW"/>
</dbReference>
<dbReference type="PANTHER" id="PTHR43476:SF5">
    <property type="entry name" value="FAD-DEPENDENT MONOOXYGENASE"/>
    <property type="match status" value="1"/>
</dbReference>
<accession>A0A2V5LAG4</accession>
<evidence type="ECO:0000313" key="4">
    <source>
        <dbReference type="Proteomes" id="UP000247832"/>
    </source>
</evidence>